<keyword evidence="5 6" id="KW-0472">Membrane</keyword>
<dbReference type="EMBL" id="CP001848">
    <property type="protein sequence ID" value="ADB16639.1"/>
    <property type="molecule type" value="Genomic_DNA"/>
</dbReference>
<dbReference type="AlphaFoldDB" id="D2R0P1"/>
<keyword evidence="8" id="KW-1185">Reference proteome</keyword>
<dbReference type="eggNOG" id="COG2165">
    <property type="taxonomic scope" value="Bacteria"/>
</dbReference>
<dbReference type="GO" id="GO:0016020">
    <property type="term" value="C:membrane"/>
    <property type="evidence" value="ECO:0007669"/>
    <property type="project" value="UniProtKB-SubCell"/>
</dbReference>
<dbReference type="InterPro" id="IPR045584">
    <property type="entry name" value="Pilin-like"/>
</dbReference>
<keyword evidence="3 6" id="KW-0812">Transmembrane</keyword>
<dbReference type="Proteomes" id="UP000001887">
    <property type="component" value="Chromosome"/>
</dbReference>
<evidence type="ECO:0000256" key="4">
    <source>
        <dbReference type="ARBA" id="ARBA00022989"/>
    </source>
</evidence>
<keyword evidence="2" id="KW-0488">Methylation</keyword>
<dbReference type="PANTHER" id="PTHR30093">
    <property type="entry name" value="GENERAL SECRETION PATHWAY PROTEIN G"/>
    <property type="match status" value="1"/>
</dbReference>
<accession>D2R0P1</accession>
<dbReference type="GO" id="GO:0015628">
    <property type="term" value="P:protein secretion by the type II secretion system"/>
    <property type="evidence" value="ECO:0007669"/>
    <property type="project" value="InterPro"/>
</dbReference>
<proteinExistence type="predicted"/>
<dbReference type="GO" id="GO:0015627">
    <property type="term" value="C:type II protein secretion system complex"/>
    <property type="evidence" value="ECO:0007669"/>
    <property type="project" value="InterPro"/>
</dbReference>
<dbReference type="InterPro" id="IPR012902">
    <property type="entry name" value="N_methyl_site"/>
</dbReference>
<protein>
    <submittedName>
        <fullName evidence="7">Uncharacterized protein</fullName>
    </submittedName>
</protein>
<sequence length="187" mass="20417">MVPVENCRRSVIAADLVPYDSPNVRKKLPVHVWERFVVMKRRVRNSGFTLVEVLIVVVIMAILAATIIPQFSDSTKDAKAATTKFNLHTLRSQIELYKTHHDGALPSATLVELTQSTNAAGTAGTGAAFPYGPYMRELPANPFTNSTTITVVENDPAEAGDVTEGGGWLYNEETGGVWVDHADYVTE</sequence>
<reference evidence="7 8" key="1">
    <citation type="journal article" date="2009" name="Stand. Genomic Sci.">
        <title>Complete genome sequence of Pirellula staleyi type strain (ATCC 27377).</title>
        <authorList>
            <person name="Clum A."/>
            <person name="Tindall B.J."/>
            <person name="Sikorski J."/>
            <person name="Ivanova N."/>
            <person name="Mavrommatis K."/>
            <person name="Lucas S."/>
            <person name="Glavina del Rio T."/>
            <person name="Nolan M."/>
            <person name="Chen F."/>
            <person name="Tice H."/>
            <person name="Pitluck S."/>
            <person name="Cheng J.F."/>
            <person name="Chertkov O."/>
            <person name="Brettin T."/>
            <person name="Han C."/>
            <person name="Detter J.C."/>
            <person name="Kuske C."/>
            <person name="Bruce D."/>
            <person name="Goodwin L."/>
            <person name="Ovchinikova G."/>
            <person name="Pati A."/>
            <person name="Mikhailova N."/>
            <person name="Chen A."/>
            <person name="Palaniappan K."/>
            <person name="Land M."/>
            <person name="Hauser L."/>
            <person name="Chang Y.J."/>
            <person name="Jeffries C.D."/>
            <person name="Chain P."/>
            <person name="Rohde M."/>
            <person name="Goker M."/>
            <person name="Bristow J."/>
            <person name="Eisen J.A."/>
            <person name="Markowitz V."/>
            <person name="Hugenholtz P."/>
            <person name="Kyrpides N.C."/>
            <person name="Klenk H.P."/>
            <person name="Lapidus A."/>
        </authorList>
    </citation>
    <scope>NUCLEOTIDE SEQUENCE [LARGE SCALE GENOMIC DNA]</scope>
    <source>
        <strain evidence="8">ATCC 27377 / DSM 6068 / ICPB 4128</strain>
    </source>
</reference>
<evidence type="ECO:0000256" key="1">
    <source>
        <dbReference type="ARBA" id="ARBA00004167"/>
    </source>
</evidence>
<dbReference type="KEGG" id="psl:Psta_1965"/>
<evidence type="ECO:0000256" key="2">
    <source>
        <dbReference type="ARBA" id="ARBA00022481"/>
    </source>
</evidence>
<dbReference type="InterPro" id="IPR000983">
    <property type="entry name" value="Bac_GSPG_pilin"/>
</dbReference>
<evidence type="ECO:0000256" key="3">
    <source>
        <dbReference type="ARBA" id="ARBA00022692"/>
    </source>
</evidence>
<evidence type="ECO:0000256" key="5">
    <source>
        <dbReference type="ARBA" id="ARBA00023136"/>
    </source>
</evidence>
<dbReference type="PROSITE" id="PS00409">
    <property type="entry name" value="PROKAR_NTER_METHYL"/>
    <property type="match status" value="1"/>
</dbReference>
<gene>
    <name evidence="7" type="ordered locus">Psta_1965</name>
</gene>
<evidence type="ECO:0000313" key="8">
    <source>
        <dbReference type="Proteomes" id="UP000001887"/>
    </source>
</evidence>
<name>D2R0P1_PIRSD</name>
<dbReference type="NCBIfam" id="TIGR02532">
    <property type="entry name" value="IV_pilin_GFxxxE"/>
    <property type="match status" value="1"/>
</dbReference>
<organism evidence="7 8">
    <name type="scientific">Pirellula staleyi (strain ATCC 27377 / DSM 6068 / ICPB 4128)</name>
    <name type="common">Pirella staleyi</name>
    <dbReference type="NCBI Taxonomy" id="530564"/>
    <lineage>
        <taxon>Bacteria</taxon>
        <taxon>Pseudomonadati</taxon>
        <taxon>Planctomycetota</taxon>
        <taxon>Planctomycetia</taxon>
        <taxon>Pirellulales</taxon>
        <taxon>Pirellulaceae</taxon>
        <taxon>Pirellula</taxon>
    </lineage>
</organism>
<dbReference type="HOGENOM" id="CLU_124432_0_0_0"/>
<comment type="subcellular location">
    <subcellularLocation>
        <location evidence="1">Membrane</location>
        <topology evidence="1">Single-pass membrane protein</topology>
    </subcellularLocation>
</comment>
<dbReference type="SUPFAM" id="SSF54523">
    <property type="entry name" value="Pili subunits"/>
    <property type="match status" value="1"/>
</dbReference>
<dbReference type="Gene3D" id="3.30.700.10">
    <property type="entry name" value="Glycoprotein, Type 4 Pilin"/>
    <property type="match status" value="1"/>
</dbReference>
<dbReference type="Pfam" id="PF07963">
    <property type="entry name" value="N_methyl"/>
    <property type="match status" value="1"/>
</dbReference>
<dbReference type="PANTHER" id="PTHR30093:SF44">
    <property type="entry name" value="TYPE II SECRETION SYSTEM CORE PROTEIN G"/>
    <property type="match status" value="1"/>
</dbReference>
<feature type="transmembrane region" description="Helical" evidence="6">
    <location>
        <begin position="48"/>
        <end position="68"/>
    </location>
</feature>
<evidence type="ECO:0000256" key="6">
    <source>
        <dbReference type="SAM" id="Phobius"/>
    </source>
</evidence>
<dbReference type="PRINTS" id="PR00813">
    <property type="entry name" value="BCTERIALGSPG"/>
</dbReference>
<dbReference type="STRING" id="530564.Psta_1965"/>
<keyword evidence="4 6" id="KW-1133">Transmembrane helix</keyword>
<evidence type="ECO:0000313" key="7">
    <source>
        <dbReference type="EMBL" id="ADB16639.1"/>
    </source>
</evidence>